<keyword evidence="2" id="KW-1185">Reference proteome</keyword>
<name>A0A096VKM9_9CAUD</name>
<evidence type="ECO:0000313" key="2">
    <source>
        <dbReference type="Proteomes" id="UP000030044"/>
    </source>
</evidence>
<dbReference type="KEGG" id="vg:22112375"/>
<accession>A0A096VKM9</accession>
<proteinExistence type="predicted"/>
<sequence length="49" mass="5633">MADIDLIKDLAMNLIMALDKYTSPNDIIEGFEDALDGYEELINTYHQQK</sequence>
<dbReference type="RefSeq" id="YP_009103518.1">
    <property type="nucleotide sequence ID" value="NC_025461.1"/>
</dbReference>
<organism evidence="1 2">
    <name type="scientific">Synechococcus phage S-CBP3</name>
    <dbReference type="NCBI Taxonomy" id="756276"/>
    <lineage>
        <taxon>Viruses</taxon>
        <taxon>Duplodnaviria</taxon>
        <taxon>Heunggongvirae</taxon>
        <taxon>Uroviricota</taxon>
        <taxon>Caudoviricetes</taxon>
        <taxon>Autographivirales</taxon>
        <taxon>Lirvirus</taxon>
        <taxon>Lirvirus SCBP3</taxon>
    </lineage>
</organism>
<reference evidence="1 2" key="2">
    <citation type="journal article" date="2015" name="PLoS ONE">
        <title>Comparative Genomic and Phylogenomic Analyses Reveal a Conserved Core Genome Shared by Estuarine and Oceanic Cyanopodoviruses.</title>
        <authorList>
            <person name="Huang S."/>
            <person name="Zhang S."/>
            <person name="Jiao N."/>
            <person name="Chen F."/>
        </authorList>
    </citation>
    <scope>NUCLEOTIDE SEQUENCE [LARGE SCALE GENOMIC DNA]</scope>
</reference>
<dbReference type="GeneID" id="22112375"/>
<evidence type="ECO:0000313" key="1">
    <source>
        <dbReference type="EMBL" id="AGK86587.1"/>
    </source>
</evidence>
<reference evidence="2" key="1">
    <citation type="submission" date="2012-12" db="EMBL/GenBank/DDBJ databases">
        <title>Genomics of marine cyanopodoviruses.</title>
        <authorList>
            <person name="Huang S."/>
            <person name="Chen F."/>
        </authorList>
    </citation>
    <scope>NUCLEOTIDE SEQUENCE [LARGE SCALE GENOMIC DNA]</scope>
</reference>
<protein>
    <submittedName>
        <fullName evidence="1">Uncharacterized protein</fullName>
    </submittedName>
</protein>
<dbReference type="Proteomes" id="UP000030044">
    <property type="component" value="Segment"/>
</dbReference>
<gene>
    <name evidence="1" type="ORF">S-CBP3_0031</name>
</gene>
<dbReference type="EMBL" id="KC310803">
    <property type="protein sequence ID" value="AGK86587.1"/>
    <property type="molecule type" value="Genomic_DNA"/>
</dbReference>